<keyword evidence="4" id="KW-1185">Reference proteome</keyword>
<dbReference type="GO" id="GO:0004560">
    <property type="term" value="F:alpha-L-fucosidase activity"/>
    <property type="evidence" value="ECO:0007669"/>
    <property type="project" value="TreeGrafter"/>
</dbReference>
<evidence type="ECO:0000313" key="3">
    <source>
        <dbReference type="EMBL" id="KAJ7337005.1"/>
    </source>
</evidence>
<evidence type="ECO:0000313" key="4">
    <source>
        <dbReference type="Proteomes" id="UP001218218"/>
    </source>
</evidence>
<gene>
    <name evidence="3" type="ORF">DFH08DRAFT_939204</name>
</gene>
<dbReference type="EMBL" id="JARIHO010000030">
    <property type="protein sequence ID" value="KAJ7337005.1"/>
    <property type="molecule type" value="Genomic_DNA"/>
</dbReference>
<comment type="caution">
    <text evidence="3">The sequence shown here is derived from an EMBL/GenBank/DDBJ whole genome shotgun (WGS) entry which is preliminary data.</text>
</comment>
<dbReference type="AlphaFoldDB" id="A0AAD7EN81"/>
<proteinExistence type="predicted"/>
<dbReference type="PANTHER" id="PTHR31084">
    <property type="entry name" value="ALPHA-L-FUCOSIDASE 2"/>
    <property type="match status" value="1"/>
</dbReference>
<sequence length="146" mass="15690">MLSHSILAAALLLASDVLATPETVVWFAQAGTAFTDSLMIGNGRLGASVWGGTSSDNIALNEDTLWSGGPYNPIHPGAHATLLTARAQINAQNWTNAEATINANVLGNPSSKHYSYVHIAVSLLFMPTEIHIYFTQRLWAQMHCLS</sequence>
<name>A0AAD7EN81_9AGAR</name>
<evidence type="ECO:0000259" key="2">
    <source>
        <dbReference type="Pfam" id="PF14498"/>
    </source>
</evidence>
<keyword evidence="1" id="KW-0732">Signal</keyword>
<feature type="chain" id="PRO_5041978005" evidence="1">
    <location>
        <begin position="20"/>
        <end position="146"/>
    </location>
</feature>
<dbReference type="Proteomes" id="UP001218218">
    <property type="component" value="Unassembled WGS sequence"/>
</dbReference>
<dbReference type="Gene3D" id="2.70.98.50">
    <property type="entry name" value="putative glycoside hydrolase family protein from bacillus halodurans"/>
    <property type="match status" value="1"/>
</dbReference>
<dbReference type="InterPro" id="IPR027414">
    <property type="entry name" value="GH95_N_dom"/>
</dbReference>
<accession>A0AAD7EN81</accession>
<reference evidence="3" key="1">
    <citation type="submission" date="2023-03" db="EMBL/GenBank/DDBJ databases">
        <title>Massive genome expansion in bonnet fungi (Mycena s.s.) driven by repeated elements and novel gene families across ecological guilds.</title>
        <authorList>
            <consortium name="Lawrence Berkeley National Laboratory"/>
            <person name="Harder C.B."/>
            <person name="Miyauchi S."/>
            <person name="Viragh M."/>
            <person name="Kuo A."/>
            <person name="Thoen E."/>
            <person name="Andreopoulos B."/>
            <person name="Lu D."/>
            <person name="Skrede I."/>
            <person name="Drula E."/>
            <person name="Henrissat B."/>
            <person name="Morin E."/>
            <person name="Kohler A."/>
            <person name="Barry K."/>
            <person name="LaButti K."/>
            <person name="Morin E."/>
            <person name="Salamov A."/>
            <person name="Lipzen A."/>
            <person name="Mereny Z."/>
            <person name="Hegedus B."/>
            <person name="Baldrian P."/>
            <person name="Stursova M."/>
            <person name="Weitz H."/>
            <person name="Taylor A."/>
            <person name="Grigoriev I.V."/>
            <person name="Nagy L.G."/>
            <person name="Martin F."/>
            <person name="Kauserud H."/>
        </authorList>
    </citation>
    <scope>NUCLEOTIDE SEQUENCE</scope>
    <source>
        <strain evidence="3">CBHHK002</strain>
    </source>
</reference>
<dbReference type="PANTHER" id="PTHR31084:SF0">
    <property type="entry name" value="ALPHA-L-FUCOSIDASE 2"/>
    <property type="match status" value="1"/>
</dbReference>
<feature type="domain" description="Glycosyl hydrolase family 95 N-terminal" evidence="2">
    <location>
        <begin position="26"/>
        <end position="114"/>
    </location>
</feature>
<evidence type="ECO:0000256" key="1">
    <source>
        <dbReference type="SAM" id="SignalP"/>
    </source>
</evidence>
<dbReference type="Pfam" id="PF14498">
    <property type="entry name" value="Glyco_hyd_65N_2"/>
    <property type="match status" value="1"/>
</dbReference>
<protein>
    <submittedName>
        <fullName evidence="3">Glycosyl hydrolase family 65, N-terminal domain-containing protein</fullName>
    </submittedName>
</protein>
<organism evidence="3 4">
    <name type="scientific">Mycena albidolilacea</name>
    <dbReference type="NCBI Taxonomy" id="1033008"/>
    <lineage>
        <taxon>Eukaryota</taxon>
        <taxon>Fungi</taxon>
        <taxon>Dikarya</taxon>
        <taxon>Basidiomycota</taxon>
        <taxon>Agaricomycotina</taxon>
        <taxon>Agaricomycetes</taxon>
        <taxon>Agaricomycetidae</taxon>
        <taxon>Agaricales</taxon>
        <taxon>Marasmiineae</taxon>
        <taxon>Mycenaceae</taxon>
        <taxon>Mycena</taxon>
    </lineage>
</organism>
<keyword evidence="3" id="KW-0378">Hydrolase</keyword>
<feature type="signal peptide" evidence="1">
    <location>
        <begin position="1"/>
        <end position="19"/>
    </location>
</feature>